<protein>
    <submittedName>
        <fullName evidence="3">PERF protein</fullName>
    </submittedName>
</protein>
<evidence type="ECO:0000259" key="2">
    <source>
        <dbReference type="PROSITE" id="PS50004"/>
    </source>
</evidence>
<dbReference type="GO" id="GO:0016020">
    <property type="term" value="C:membrane"/>
    <property type="evidence" value="ECO:0007669"/>
    <property type="project" value="TreeGrafter"/>
</dbReference>
<feature type="non-terminal residue" evidence="3">
    <location>
        <position position="154"/>
    </location>
</feature>
<reference evidence="3 4" key="1">
    <citation type="submission" date="2019-09" db="EMBL/GenBank/DDBJ databases">
        <title>Bird 10,000 Genomes (B10K) Project - Family phase.</title>
        <authorList>
            <person name="Zhang G."/>
        </authorList>
    </citation>
    <scope>NUCLEOTIDE SEQUENCE [LARGE SCALE GENOMIC DNA]</scope>
    <source>
        <strain evidence="3">B10K-DU-027-49</strain>
        <tissue evidence="3">Muscle</tissue>
    </source>
</reference>
<dbReference type="PANTHER" id="PTHR46096">
    <property type="entry name" value="PERFORIN-1"/>
    <property type="match status" value="1"/>
</dbReference>
<dbReference type="GO" id="GO:0051607">
    <property type="term" value="P:defense response to virus"/>
    <property type="evidence" value="ECO:0007669"/>
    <property type="project" value="TreeGrafter"/>
</dbReference>
<dbReference type="InterPro" id="IPR000008">
    <property type="entry name" value="C2_dom"/>
</dbReference>
<dbReference type="PANTHER" id="PTHR46096:SF3">
    <property type="entry name" value="PERFORIN-1"/>
    <property type="match status" value="1"/>
</dbReference>
<dbReference type="Pfam" id="PF00168">
    <property type="entry name" value="C2"/>
    <property type="match status" value="1"/>
</dbReference>
<name>A0A7K5ZB04_9AVES</name>
<dbReference type="InterPro" id="IPR035892">
    <property type="entry name" value="C2_domain_sf"/>
</dbReference>
<organism evidence="3 4">
    <name type="scientific">Pterocles burchelli</name>
    <dbReference type="NCBI Taxonomy" id="2585816"/>
    <lineage>
        <taxon>Eukaryota</taxon>
        <taxon>Metazoa</taxon>
        <taxon>Chordata</taxon>
        <taxon>Craniata</taxon>
        <taxon>Vertebrata</taxon>
        <taxon>Euteleostomi</taxon>
        <taxon>Archelosauria</taxon>
        <taxon>Archosauria</taxon>
        <taxon>Dinosauria</taxon>
        <taxon>Saurischia</taxon>
        <taxon>Theropoda</taxon>
        <taxon>Coelurosauria</taxon>
        <taxon>Aves</taxon>
        <taxon>Neognathae</taxon>
        <taxon>Neoaves</taxon>
        <taxon>Columbimorphae</taxon>
        <taxon>Pterocliformes</taxon>
        <taxon>Pteroclidae</taxon>
        <taxon>Pterocles</taxon>
    </lineage>
</organism>
<evidence type="ECO:0000256" key="1">
    <source>
        <dbReference type="ARBA" id="ARBA00022729"/>
    </source>
</evidence>
<dbReference type="AlphaFoldDB" id="A0A7K5ZB04"/>
<evidence type="ECO:0000313" key="3">
    <source>
        <dbReference type="EMBL" id="NWU74006.1"/>
    </source>
</evidence>
<dbReference type="SUPFAM" id="SSF49562">
    <property type="entry name" value="C2 domain (Calcium/lipid-binding domain, CaLB)"/>
    <property type="match status" value="1"/>
</dbReference>
<keyword evidence="1" id="KW-0732">Signal</keyword>
<dbReference type="Gene3D" id="2.60.40.150">
    <property type="entry name" value="C2 domain"/>
    <property type="match status" value="1"/>
</dbReference>
<dbReference type="OrthoDB" id="1366754at2759"/>
<accession>A0A7K5ZB04</accession>
<proteinExistence type="predicted"/>
<sequence>SECCSRQRGAARVTVWVRGGRGGWRGDPLSPTDAYVRVVLGQRHARTATVWNNQWPNWGERLDLGWVVLPAAPRLRVEVWDEDNGWDDDLLGGCEEPLRVGGRHLVCYAGGGRLEWGYRLSCGPALGGPLCEDYVPNPPKNFGGISRFTHWPPG</sequence>
<dbReference type="PROSITE" id="PS50004">
    <property type="entry name" value="C2"/>
    <property type="match status" value="1"/>
</dbReference>
<dbReference type="Proteomes" id="UP000522270">
    <property type="component" value="Unassembled WGS sequence"/>
</dbReference>
<dbReference type="GO" id="GO:0022829">
    <property type="term" value="F:wide pore channel activity"/>
    <property type="evidence" value="ECO:0007669"/>
    <property type="project" value="TreeGrafter"/>
</dbReference>
<evidence type="ECO:0000313" key="4">
    <source>
        <dbReference type="Proteomes" id="UP000522270"/>
    </source>
</evidence>
<dbReference type="GO" id="GO:0001913">
    <property type="term" value="P:T cell mediated cytotoxicity"/>
    <property type="evidence" value="ECO:0007669"/>
    <property type="project" value="TreeGrafter"/>
</dbReference>
<feature type="non-terminal residue" evidence="3">
    <location>
        <position position="1"/>
    </location>
</feature>
<feature type="domain" description="C2" evidence="2">
    <location>
        <begin position="1"/>
        <end position="117"/>
    </location>
</feature>
<dbReference type="GO" id="GO:0001771">
    <property type="term" value="P:immunological synapse formation"/>
    <property type="evidence" value="ECO:0007669"/>
    <property type="project" value="TreeGrafter"/>
</dbReference>
<gene>
    <name evidence="3" type="primary">Prf1</name>
    <name evidence="3" type="ORF">PTEBUR_R15207</name>
</gene>
<dbReference type="SMART" id="SM00239">
    <property type="entry name" value="C2"/>
    <property type="match status" value="1"/>
</dbReference>
<dbReference type="EMBL" id="VYZE01006086">
    <property type="protein sequence ID" value="NWU74006.1"/>
    <property type="molecule type" value="Genomic_DNA"/>
</dbReference>
<dbReference type="InterPro" id="IPR052784">
    <property type="entry name" value="Perforin-1_pore-forming"/>
</dbReference>
<keyword evidence="4" id="KW-1185">Reference proteome</keyword>
<comment type="caution">
    <text evidence="3">The sequence shown here is derived from an EMBL/GenBank/DDBJ whole genome shotgun (WGS) entry which is preliminary data.</text>
</comment>